<feature type="compositionally biased region" description="Low complexity" evidence="2">
    <location>
        <begin position="756"/>
        <end position="769"/>
    </location>
</feature>
<feature type="compositionally biased region" description="Basic and acidic residues" evidence="2">
    <location>
        <begin position="188"/>
        <end position="213"/>
    </location>
</feature>
<feature type="region of interest" description="Disordered" evidence="2">
    <location>
        <begin position="426"/>
        <end position="456"/>
    </location>
</feature>
<feature type="compositionally biased region" description="Basic and acidic residues" evidence="2">
    <location>
        <begin position="474"/>
        <end position="493"/>
    </location>
</feature>
<evidence type="ECO:0000256" key="2">
    <source>
        <dbReference type="SAM" id="MobiDB-lite"/>
    </source>
</evidence>
<sequence length="886" mass="99268">MEDEYDIYGDLEGFEEAAAQDNKVVQELNAQIAELREQIAKKEHEKQDTIARNTILLENISSLLVTAKAELKRKDAVIADIRRERDNVAFRRKRPVKRHDQGTQTTLVRLLSREVQTEVEEEPHRIKREQQTTEWHRERKRVEDDHRRPERDRFKVKERVPVRERLGSRPVMARQEMKHAYGRRARGRTHEEERERERQARRGPRSPDADRHPVRFRSPVRVKAEESSVPDSASDIELSRAFIPMNRKELDRYVKEIGREQSRSPVVVGGSKQDKTSKTLQEVSGADLWDKRPRKKSKTPKKHRKQASKTPVKQKSPAIIQSDEIGTTACGSSVLSPVKSEDIEQRMSALHGHPPLPEPPELVIPPPEPPIIEQVPELPLEDEAKLNDSRELKIIESCDELGTPKGEPTVEDVRNLSAETVIERSRVEDEEDLEDGEIITPVPSPATPAKENIEEAKRNAKIANAVAQLAQETRVKLEQEEASSEQKVKEKSSKLKRKRADRPPQVEPNPVQAPVEVAPPAKEPTPEQDKTKHKRNLNGAFEPPTAPETSRRNTFSGTVISDKGKRRQRLSEPGSAVAAVPKVANKNTEVLHKLFGSDDDSSFVVVAPPEEQKAVAVAHGKRKRTESAGEEGMDGKKSRKVEVVGEAAKESILTEEKRSAGTDESEEVGEIRKDADESTVVDVNMVVAENESELDSKEEQQVKNAVEIEETPEDKPVTEDDNETVKSDSATSIESKDVTAESESIAAVQSAETLKSDSATSVESESSASLNRTAQSEDNEPAQNGTEVPEDKVEPDINQDVTQKEEMDESQIEKVVAANVEEDKLTPASADTTNHPHDAIVVSNKYCEYRIEDDNEAETTFYVTRKKKKKTKSKSRNASLNASGAN</sequence>
<dbReference type="EMBL" id="GFDL01014704">
    <property type="protein sequence ID" value="JAV20341.1"/>
    <property type="molecule type" value="Transcribed_RNA"/>
</dbReference>
<feature type="region of interest" description="Disordered" evidence="2">
    <location>
        <begin position="614"/>
        <end position="837"/>
    </location>
</feature>
<dbReference type="AlphaFoldDB" id="A0A1Q3EYG5"/>
<organism evidence="3">
    <name type="scientific">Culex tarsalis</name>
    <name type="common">Encephalitis mosquito</name>
    <dbReference type="NCBI Taxonomy" id="7177"/>
    <lineage>
        <taxon>Eukaryota</taxon>
        <taxon>Metazoa</taxon>
        <taxon>Ecdysozoa</taxon>
        <taxon>Arthropoda</taxon>
        <taxon>Hexapoda</taxon>
        <taxon>Insecta</taxon>
        <taxon>Pterygota</taxon>
        <taxon>Neoptera</taxon>
        <taxon>Endopterygota</taxon>
        <taxon>Diptera</taxon>
        <taxon>Nematocera</taxon>
        <taxon>Culicoidea</taxon>
        <taxon>Culicidae</taxon>
        <taxon>Culicinae</taxon>
        <taxon>Culicini</taxon>
        <taxon>Culex</taxon>
        <taxon>Culex</taxon>
    </lineage>
</organism>
<reference evidence="3" key="1">
    <citation type="submission" date="2017-01" db="EMBL/GenBank/DDBJ databases">
        <title>A deep insight into the sialotranscriptome of adult male and female Cluex tarsalis mosquitoes.</title>
        <authorList>
            <person name="Ribeiro J.M."/>
            <person name="Moreira F."/>
            <person name="Bernard K.A."/>
            <person name="Calvo E."/>
        </authorList>
    </citation>
    <scope>NUCLEOTIDE SEQUENCE</scope>
    <source>
        <strain evidence="3">Kern County</strain>
        <tissue evidence="3">Salivary glands</tissue>
    </source>
</reference>
<feature type="region of interest" description="Disordered" evidence="2">
    <location>
        <begin position="474"/>
        <end position="579"/>
    </location>
</feature>
<keyword evidence="1" id="KW-0175">Coiled coil</keyword>
<feature type="compositionally biased region" description="Polar residues" evidence="2">
    <location>
        <begin position="877"/>
        <end position="886"/>
    </location>
</feature>
<evidence type="ECO:0000256" key="1">
    <source>
        <dbReference type="SAM" id="Coils"/>
    </source>
</evidence>
<feature type="region of interest" description="Disordered" evidence="2">
    <location>
        <begin position="254"/>
        <end position="373"/>
    </location>
</feature>
<proteinExistence type="predicted"/>
<feature type="region of interest" description="Disordered" evidence="2">
    <location>
        <begin position="118"/>
        <end position="240"/>
    </location>
</feature>
<feature type="compositionally biased region" description="Acidic residues" evidence="2">
    <location>
        <begin position="428"/>
        <end position="437"/>
    </location>
</feature>
<evidence type="ECO:0000313" key="3">
    <source>
        <dbReference type="EMBL" id="JAV20341.1"/>
    </source>
</evidence>
<feature type="compositionally biased region" description="Basic and acidic residues" evidence="2">
    <location>
        <begin position="118"/>
        <end position="167"/>
    </location>
</feature>
<protein>
    <submittedName>
        <fullName evidence="3">Uncharacterized protein</fullName>
    </submittedName>
</protein>
<feature type="compositionally biased region" description="Pro residues" evidence="2">
    <location>
        <begin position="354"/>
        <end position="370"/>
    </location>
</feature>
<accession>A0A1Q3EYG5</accession>
<name>A0A1Q3EYG5_CULTA</name>
<feature type="compositionally biased region" description="Basic residues" evidence="2">
    <location>
        <begin position="292"/>
        <end position="307"/>
    </location>
</feature>
<feature type="compositionally biased region" description="Low complexity" evidence="2">
    <location>
        <begin position="508"/>
        <end position="520"/>
    </location>
</feature>
<feature type="compositionally biased region" description="Polar residues" evidence="2">
    <location>
        <begin position="770"/>
        <end position="786"/>
    </location>
</feature>
<feature type="region of interest" description="Disordered" evidence="2">
    <location>
        <begin position="865"/>
        <end position="886"/>
    </location>
</feature>
<feature type="compositionally biased region" description="Basic and acidic residues" evidence="2">
    <location>
        <begin position="713"/>
        <end position="726"/>
    </location>
</feature>
<feature type="compositionally biased region" description="Basic residues" evidence="2">
    <location>
        <begin position="865"/>
        <end position="875"/>
    </location>
</feature>
<feature type="compositionally biased region" description="Basic and acidic residues" evidence="2">
    <location>
        <begin position="633"/>
        <end position="661"/>
    </location>
</feature>
<feature type="coiled-coil region" evidence="1">
    <location>
        <begin position="11"/>
        <end position="84"/>
    </location>
</feature>